<dbReference type="InterPro" id="IPR013750">
    <property type="entry name" value="GHMP_kinase_C_dom"/>
</dbReference>
<name>A0A2W5SDR3_CERSP</name>
<keyword evidence="6 10" id="KW-0418">Kinase</keyword>
<gene>
    <name evidence="10" type="primary">ispE</name>
    <name evidence="13" type="ORF">DI533_12760</name>
</gene>
<evidence type="ECO:0000259" key="12">
    <source>
        <dbReference type="Pfam" id="PF08544"/>
    </source>
</evidence>
<dbReference type="NCBIfam" id="NF011202">
    <property type="entry name" value="PRK14608.1"/>
    <property type="match status" value="1"/>
</dbReference>
<keyword evidence="5 10" id="KW-0547">Nucleotide-binding</keyword>
<feature type="active site" evidence="10">
    <location>
        <position position="10"/>
    </location>
</feature>
<dbReference type="Pfam" id="PF00288">
    <property type="entry name" value="GHMP_kinases_N"/>
    <property type="match status" value="1"/>
</dbReference>
<evidence type="ECO:0000256" key="2">
    <source>
        <dbReference type="ARBA" id="ARBA00012052"/>
    </source>
</evidence>
<dbReference type="UniPathway" id="UPA00056">
    <property type="reaction ID" value="UER00094"/>
</dbReference>
<dbReference type="Gene3D" id="3.30.70.890">
    <property type="entry name" value="GHMP kinase, C-terminal domain"/>
    <property type="match status" value="1"/>
</dbReference>
<feature type="binding site" evidence="10">
    <location>
        <begin position="91"/>
        <end position="101"/>
    </location>
    <ligand>
        <name>ATP</name>
        <dbReference type="ChEBI" id="CHEBI:30616"/>
    </ligand>
</feature>
<evidence type="ECO:0000313" key="13">
    <source>
        <dbReference type="EMBL" id="PZQ97994.1"/>
    </source>
</evidence>
<dbReference type="Pfam" id="PF08544">
    <property type="entry name" value="GHMP_kinases_C"/>
    <property type="match status" value="1"/>
</dbReference>
<comment type="pathway">
    <text evidence="10">Isoprenoid biosynthesis; isopentenyl diphosphate biosynthesis via DXP pathway; isopentenyl diphosphate from 1-deoxy-D-xylulose 5-phosphate: step 3/6.</text>
</comment>
<sequence>MAISAFAPAKINLCLHVTGRRPDGYHLLDSLVAFADVGDRIEVTEASDLTLQITGPQADGLSAGNDNLVLRAARLLGAGRGAAIRLDKVLPVASGIGGGSADAAAALRALSALWDVPLLGREAVLRLGADVPVCLDAQPMRMSGVGEVLEPLGALPQAGIVLVNPRQGLSTPAVFGHLESRDNPPLPHPLPDFATLDDLIGFLQQTRNDLEAPAIRLLPVIAAINTAITAQPGCRFARMSGSGATCFGLFQDLRQAKLAAEAIRAAEPGWWVEAAGLQPSS</sequence>
<comment type="catalytic activity">
    <reaction evidence="10">
        <text>4-CDP-2-C-methyl-D-erythritol + ATP = 4-CDP-2-C-methyl-D-erythritol 2-phosphate + ADP + H(+)</text>
        <dbReference type="Rhea" id="RHEA:18437"/>
        <dbReference type="ChEBI" id="CHEBI:15378"/>
        <dbReference type="ChEBI" id="CHEBI:30616"/>
        <dbReference type="ChEBI" id="CHEBI:57823"/>
        <dbReference type="ChEBI" id="CHEBI:57919"/>
        <dbReference type="ChEBI" id="CHEBI:456216"/>
        <dbReference type="EC" id="2.7.1.148"/>
    </reaction>
</comment>
<evidence type="ECO:0000256" key="6">
    <source>
        <dbReference type="ARBA" id="ARBA00022777"/>
    </source>
</evidence>
<reference evidence="13 14" key="1">
    <citation type="submission" date="2017-08" db="EMBL/GenBank/DDBJ databases">
        <title>Infants hospitalized years apart are colonized by the same room-sourced microbial strains.</title>
        <authorList>
            <person name="Brooks B."/>
            <person name="Olm M.R."/>
            <person name="Firek B.A."/>
            <person name="Baker R."/>
            <person name="Thomas B.C."/>
            <person name="Morowitz M.J."/>
            <person name="Banfield J.F."/>
        </authorList>
    </citation>
    <scope>NUCLEOTIDE SEQUENCE [LARGE SCALE GENOMIC DNA]</scope>
    <source>
        <strain evidence="13">S2_003_000_R2_11</strain>
    </source>
</reference>
<dbReference type="EC" id="2.7.1.148" evidence="2 10"/>
<dbReference type="EMBL" id="QFQS01000002">
    <property type="protein sequence ID" value="PZQ97994.1"/>
    <property type="molecule type" value="Genomic_DNA"/>
</dbReference>
<evidence type="ECO:0000256" key="9">
    <source>
        <dbReference type="ARBA" id="ARBA00032554"/>
    </source>
</evidence>
<dbReference type="AlphaFoldDB" id="A0A2W5SDR3"/>
<keyword evidence="7 10" id="KW-0067">ATP-binding</keyword>
<dbReference type="PIRSF" id="PIRSF010376">
    <property type="entry name" value="IspE"/>
    <property type="match status" value="1"/>
</dbReference>
<feature type="domain" description="GHMP kinase N-terminal" evidence="11">
    <location>
        <begin position="67"/>
        <end position="130"/>
    </location>
</feature>
<dbReference type="HAMAP" id="MF_00061">
    <property type="entry name" value="IspE"/>
    <property type="match status" value="1"/>
</dbReference>
<evidence type="ECO:0000256" key="1">
    <source>
        <dbReference type="ARBA" id="ARBA00009684"/>
    </source>
</evidence>
<feature type="domain" description="GHMP kinase C-terminal" evidence="12">
    <location>
        <begin position="192"/>
        <end position="266"/>
    </location>
</feature>
<comment type="caution">
    <text evidence="13">The sequence shown here is derived from an EMBL/GenBank/DDBJ whole genome shotgun (WGS) entry which is preliminary data.</text>
</comment>
<dbReference type="NCBIfam" id="TIGR00154">
    <property type="entry name" value="ispE"/>
    <property type="match status" value="1"/>
</dbReference>
<comment type="similarity">
    <text evidence="1 10">Belongs to the GHMP kinase family. IspE subfamily.</text>
</comment>
<evidence type="ECO:0000256" key="7">
    <source>
        <dbReference type="ARBA" id="ARBA00022840"/>
    </source>
</evidence>
<evidence type="ECO:0000256" key="5">
    <source>
        <dbReference type="ARBA" id="ARBA00022741"/>
    </source>
</evidence>
<evidence type="ECO:0000256" key="10">
    <source>
        <dbReference type="HAMAP-Rule" id="MF_00061"/>
    </source>
</evidence>
<evidence type="ECO:0000313" key="14">
    <source>
        <dbReference type="Proteomes" id="UP000248975"/>
    </source>
</evidence>
<comment type="function">
    <text evidence="10">Catalyzes the phosphorylation of the position 2 hydroxy group of 4-diphosphocytidyl-2C-methyl-D-erythritol.</text>
</comment>
<dbReference type="GO" id="GO:0050515">
    <property type="term" value="F:4-(cytidine 5'-diphospho)-2-C-methyl-D-erythritol kinase activity"/>
    <property type="evidence" value="ECO:0007669"/>
    <property type="project" value="UniProtKB-UniRule"/>
</dbReference>
<evidence type="ECO:0000259" key="11">
    <source>
        <dbReference type="Pfam" id="PF00288"/>
    </source>
</evidence>
<dbReference type="GO" id="GO:0019288">
    <property type="term" value="P:isopentenyl diphosphate biosynthetic process, methylerythritol 4-phosphate pathway"/>
    <property type="evidence" value="ECO:0007669"/>
    <property type="project" value="UniProtKB-UniRule"/>
</dbReference>
<dbReference type="InterPro" id="IPR036554">
    <property type="entry name" value="GHMP_kinase_C_sf"/>
</dbReference>
<accession>A0A2W5SDR3</accession>
<evidence type="ECO:0000256" key="3">
    <source>
        <dbReference type="ARBA" id="ARBA00017473"/>
    </source>
</evidence>
<dbReference type="PANTHER" id="PTHR43527">
    <property type="entry name" value="4-DIPHOSPHOCYTIDYL-2-C-METHYL-D-ERYTHRITOL KINASE, CHLOROPLASTIC"/>
    <property type="match status" value="1"/>
</dbReference>
<protein>
    <recommendedName>
        <fullName evidence="3 10">4-diphosphocytidyl-2-C-methyl-D-erythritol kinase</fullName>
        <shortName evidence="10">CMK</shortName>
        <ecNumber evidence="2 10">2.7.1.148</ecNumber>
    </recommendedName>
    <alternativeName>
        <fullName evidence="9 10">4-(cytidine-5'-diphospho)-2-C-methyl-D-erythritol kinase</fullName>
    </alternativeName>
</protein>
<organism evidence="13 14">
    <name type="scientific">Cereibacter sphaeroides</name>
    <name type="common">Rhodobacter sphaeroides</name>
    <dbReference type="NCBI Taxonomy" id="1063"/>
    <lineage>
        <taxon>Bacteria</taxon>
        <taxon>Pseudomonadati</taxon>
        <taxon>Pseudomonadota</taxon>
        <taxon>Alphaproteobacteria</taxon>
        <taxon>Rhodobacterales</taxon>
        <taxon>Paracoccaceae</taxon>
        <taxon>Cereibacter</taxon>
    </lineage>
</organism>
<dbReference type="SUPFAM" id="SSF54211">
    <property type="entry name" value="Ribosomal protein S5 domain 2-like"/>
    <property type="match status" value="1"/>
</dbReference>
<dbReference type="InterPro" id="IPR006204">
    <property type="entry name" value="GHMP_kinase_N_dom"/>
</dbReference>
<dbReference type="PANTHER" id="PTHR43527:SF2">
    <property type="entry name" value="4-DIPHOSPHOCYTIDYL-2-C-METHYL-D-ERYTHRITOL KINASE, CHLOROPLASTIC"/>
    <property type="match status" value="1"/>
</dbReference>
<dbReference type="Proteomes" id="UP000248975">
    <property type="component" value="Unassembled WGS sequence"/>
</dbReference>
<dbReference type="InterPro" id="IPR004424">
    <property type="entry name" value="IspE"/>
</dbReference>
<dbReference type="SUPFAM" id="SSF55060">
    <property type="entry name" value="GHMP Kinase, C-terminal domain"/>
    <property type="match status" value="1"/>
</dbReference>
<keyword evidence="8 10" id="KW-0414">Isoprene biosynthesis</keyword>
<evidence type="ECO:0000256" key="8">
    <source>
        <dbReference type="ARBA" id="ARBA00023229"/>
    </source>
</evidence>
<dbReference type="Gene3D" id="3.30.230.10">
    <property type="match status" value="1"/>
</dbReference>
<dbReference type="GO" id="GO:0005524">
    <property type="term" value="F:ATP binding"/>
    <property type="evidence" value="ECO:0007669"/>
    <property type="project" value="UniProtKB-UniRule"/>
</dbReference>
<feature type="active site" evidence="10">
    <location>
        <position position="130"/>
    </location>
</feature>
<keyword evidence="4 10" id="KW-0808">Transferase</keyword>
<dbReference type="InterPro" id="IPR014721">
    <property type="entry name" value="Ribsml_uS5_D2-typ_fold_subgr"/>
</dbReference>
<evidence type="ECO:0000256" key="4">
    <source>
        <dbReference type="ARBA" id="ARBA00022679"/>
    </source>
</evidence>
<proteinExistence type="inferred from homology"/>
<dbReference type="InterPro" id="IPR020568">
    <property type="entry name" value="Ribosomal_Su5_D2-typ_SF"/>
</dbReference>
<dbReference type="GO" id="GO:0016114">
    <property type="term" value="P:terpenoid biosynthetic process"/>
    <property type="evidence" value="ECO:0007669"/>
    <property type="project" value="UniProtKB-UniRule"/>
</dbReference>